<feature type="region of interest" description="Disordered" evidence="5">
    <location>
        <begin position="1"/>
        <end position="31"/>
    </location>
</feature>
<dbReference type="SUPFAM" id="SSF69819">
    <property type="entry name" value="MTH1598-like"/>
    <property type="match status" value="1"/>
</dbReference>
<dbReference type="Gene3D" id="1.20.140.30">
    <property type="entry name" value="MOB kinase activator"/>
    <property type="match status" value="1"/>
</dbReference>
<keyword evidence="3" id="KW-0479">Metal-binding</keyword>
<evidence type="ECO:0000256" key="1">
    <source>
        <dbReference type="ARBA" id="ARBA00007963"/>
    </source>
</evidence>
<evidence type="ECO:0000256" key="5">
    <source>
        <dbReference type="SAM" id="MobiDB-lite"/>
    </source>
</evidence>
<dbReference type="InterPro" id="IPR023572">
    <property type="entry name" value="Archease_dom"/>
</dbReference>
<keyword evidence="2" id="KW-0819">tRNA processing</keyword>
<dbReference type="Proteomes" id="UP001158576">
    <property type="component" value="Chromosome XSR"/>
</dbReference>
<keyword evidence="8" id="KW-1185">Reference proteome</keyword>
<protein>
    <submittedName>
        <fullName evidence="7">Oidioi.mRNA.OKI2018_I69.XSR.g15740.t1.cds</fullName>
    </submittedName>
</protein>
<dbReference type="InterPro" id="IPR036703">
    <property type="entry name" value="MOB_kinase_act_sf"/>
</dbReference>
<reference evidence="7 8" key="1">
    <citation type="submission" date="2021-04" db="EMBL/GenBank/DDBJ databases">
        <authorList>
            <person name="Bliznina A."/>
        </authorList>
    </citation>
    <scope>NUCLEOTIDE SEQUENCE [LARGE SCALE GENOMIC DNA]</scope>
</reference>
<dbReference type="Pfam" id="PF01951">
    <property type="entry name" value="Archease"/>
    <property type="match status" value="1"/>
</dbReference>
<evidence type="ECO:0000313" key="7">
    <source>
        <dbReference type="EMBL" id="CAG5098514.1"/>
    </source>
</evidence>
<accession>A0ABN7SDS9</accession>
<dbReference type="SMART" id="SM01388">
    <property type="entry name" value="Mob1_phocein"/>
    <property type="match status" value="1"/>
</dbReference>
<feature type="domain" description="Archease" evidence="6">
    <location>
        <begin position="524"/>
        <end position="665"/>
    </location>
</feature>
<dbReference type="SUPFAM" id="SSF48403">
    <property type="entry name" value="Ankyrin repeat"/>
    <property type="match status" value="1"/>
</dbReference>
<dbReference type="EMBL" id="OU015569">
    <property type="protein sequence ID" value="CAG5098514.1"/>
    <property type="molecule type" value="Genomic_DNA"/>
</dbReference>
<dbReference type="InterPro" id="IPR036770">
    <property type="entry name" value="Ankyrin_rpt-contain_sf"/>
</dbReference>
<dbReference type="Gene3D" id="1.25.40.20">
    <property type="entry name" value="Ankyrin repeat-containing domain"/>
    <property type="match status" value="1"/>
</dbReference>
<keyword evidence="4" id="KW-0106">Calcium</keyword>
<feature type="region of interest" description="Disordered" evidence="5">
    <location>
        <begin position="491"/>
        <end position="515"/>
    </location>
</feature>
<evidence type="ECO:0000256" key="2">
    <source>
        <dbReference type="ARBA" id="ARBA00022694"/>
    </source>
</evidence>
<dbReference type="InterPro" id="IPR005301">
    <property type="entry name" value="MOB_kinase_act_fam"/>
</dbReference>
<name>A0ABN7SDS9_OIKDI</name>
<evidence type="ECO:0000313" key="8">
    <source>
        <dbReference type="Proteomes" id="UP001158576"/>
    </source>
</evidence>
<sequence>MNKIIEKVRSRKPSPGGGSESKTPSKSASLSSLNISSTNTLGYGNLRCAVALPEGEDLNEWIAYHISDFYKQTSMLYGAILPTCTTAKCPTIYLWQEVSGSQPKPLPAAEYVDNLMTWINELLEDEKMFPSAINVPFPAQFRDNAFKIIKRLFRVYAHIYLHHLQDVREMKMEPHLNSSFKHFIFFVQEFQLISSEELKPLQEKFAILKEKMDWGIENDEETWSDDDKDEEMATMTVADILVLLISGDLLPTEDTKRLVFRDSFSFSPDETLATLFFDDIPPPSNQLLTDALIHFVSKNEYLKISEFLRLSPVDANNLWSNGDLAVHRAKSVEALKRLRQGGANLLLENDEKNSPLSLALRSGNSRMASYILSFAEDEGSLINQPSTKQSGYLEILEYFLRIFENNDMDNQGIHTTLRLFKMSLTSFNRFGLKASESDRETALSSICKAVNSKEISESAVYDAIYDQYPADIGKLFEEIISSLLSESPGVFDEPESDNLGAKAGANSPPSPEKTRRVMEVERNFEHLDHTADIQIHSWGNSLEEAFESAVLGMFDYSVPLEKVDPRKMIIIDSRAKKGSDLKDILFLVMQDCLYEAATDPYFMAREAKVLSLDREKCSCKMQLKGEEFDLQKHGGFGTEVKAVTHSALNIIETEKKSEVWVIVDI</sequence>
<dbReference type="Pfam" id="PF03637">
    <property type="entry name" value="Mob1_phocein"/>
    <property type="match status" value="1"/>
</dbReference>
<gene>
    <name evidence="7" type="ORF">OKIOD_LOCUS7298</name>
</gene>
<proteinExistence type="inferred from homology"/>
<organism evidence="7 8">
    <name type="scientific">Oikopleura dioica</name>
    <name type="common">Tunicate</name>
    <dbReference type="NCBI Taxonomy" id="34765"/>
    <lineage>
        <taxon>Eukaryota</taxon>
        <taxon>Metazoa</taxon>
        <taxon>Chordata</taxon>
        <taxon>Tunicata</taxon>
        <taxon>Appendicularia</taxon>
        <taxon>Copelata</taxon>
        <taxon>Oikopleuridae</taxon>
        <taxon>Oikopleura</taxon>
    </lineage>
</organism>
<dbReference type="SUPFAM" id="SSF101152">
    <property type="entry name" value="Mob1/phocein"/>
    <property type="match status" value="1"/>
</dbReference>
<dbReference type="PANTHER" id="PTHR22599">
    <property type="entry name" value="MPS ONE BINDER KINASE ACTIVATOR-LIKE MOB"/>
    <property type="match status" value="1"/>
</dbReference>
<feature type="compositionally biased region" description="Low complexity" evidence="5">
    <location>
        <begin position="20"/>
        <end position="31"/>
    </location>
</feature>
<evidence type="ECO:0000256" key="4">
    <source>
        <dbReference type="ARBA" id="ARBA00022837"/>
    </source>
</evidence>
<dbReference type="InterPro" id="IPR036820">
    <property type="entry name" value="Archease_dom_sf"/>
</dbReference>
<comment type="similarity">
    <text evidence="1">Belongs to the archease family.</text>
</comment>
<evidence type="ECO:0000256" key="3">
    <source>
        <dbReference type="ARBA" id="ARBA00022723"/>
    </source>
</evidence>
<evidence type="ECO:0000259" key="6">
    <source>
        <dbReference type="Pfam" id="PF01951"/>
    </source>
</evidence>
<dbReference type="Gene3D" id="3.55.10.10">
    <property type="entry name" value="Archease domain"/>
    <property type="match status" value="1"/>
</dbReference>